<sequence length="116" mass="13063">MRYYIDEREKLAKLILRSSIGLDIFIYAGFFFGFVFGIAGAEIGFWLLGFVFRYGVHIGISSVVLKIVVIILSYKKDTYKKRELLSVGSSSMVLLFIIGAIVWGIYYIGKIMTAVG</sequence>
<dbReference type="EMBL" id="CP046314">
    <property type="protein sequence ID" value="QGS09744.1"/>
    <property type="molecule type" value="Genomic_DNA"/>
</dbReference>
<keyword evidence="2" id="KW-1185">Reference proteome</keyword>
<proteinExistence type="predicted"/>
<accession>A0A2X4N3E8</accession>
<dbReference type="GeneID" id="93207182"/>
<gene>
    <name evidence="1" type="ORF">FOC49_07565</name>
</gene>
<organism evidence="1 2">
    <name type="scientific">Gemella morbillorum</name>
    <dbReference type="NCBI Taxonomy" id="29391"/>
    <lineage>
        <taxon>Bacteria</taxon>
        <taxon>Bacillati</taxon>
        <taxon>Bacillota</taxon>
        <taxon>Bacilli</taxon>
        <taxon>Bacillales</taxon>
        <taxon>Gemellaceae</taxon>
        <taxon>Gemella</taxon>
    </lineage>
</organism>
<dbReference type="AlphaFoldDB" id="A0A2X4N3E8"/>
<reference evidence="1 2" key="1">
    <citation type="submission" date="2019-11" db="EMBL/GenBank/DDBJ databases">
        <title>FDA dAtabase for Regulatory Grade micrObial Sequences (FDA-ARGOS): Supporting development and validation of Infectious Disease Dx tests.</title>
        <authorList>
            <person name="Turner S."/>
            <person name="Byrd R."/>
            <person name="Tallon L."/>
            <person name="Sadzewicz L."/>
            <person name="Vavikolanu K."/>
            <person name="Mehta A."/>
            <person name="Aluvathingal J."/>
            <person name="Nadendla S."/>
            <person name="Myers T."/>
            <person name="Yan Y."/>
            <person name="Sichtig H."/>
        </authorList>
    </citation>
    <scope>NUCLEOTIDE SEQUENCE [LARGE SCALE GENOMIC DNA]</scope>
    <source>
        <strain evidence="1 2">FDAARGOS_741</strain>
    </source>
</reference>
<dbReference type="RefSeq" id="WP_004632515.1">
    <property type="nucleotide sequence ID" value="NZ_CP046314.1"/>
</dbReference>
<name>A0A2X4N3E8_9BACL</name>
<dbReference type="Proteomes" id="UP000425411">
    <property type="component" value="Chromosome"/>
</dbReference>
<evidence type="ECO:0000313" key="2">
    <source>
        <dbReference type="Proteomes" id="UP000425411"/>
    </source>
</evidence>
<evidence type="ECO:0000313" key="1">
    <source>
        <dbReference type="EMBL" id="QGS09744.1"/>
    </source>
</evidence>
<protein>
    <submittedName>
        <fullName evidence="1">Uncharacterized protein</fullName>
    </submittedName>
</protein>